<dbReference type="OrthoDB" id="2022508at2"/>
<dbReference type="SUPFAM" id="SSF52540">
    <property type="entry name" value="P-loop containing nucleoside triphosphate hydrolases"/>
    <property type="match status" value="1"/>
</dbReference>
<dbReference type="AlphaFoldDB" id="A0A1N7HIC4"/>
<dbReference type="RefSeq" id="WP_076535194.1">
    <property type="nucleotide sequence ID" value="NZ_FOAC01000002.1"/>
</dbReference>
<gene>
    <name evidence="1" type="ORF">SAMN05421666_3139</name>
</gene>
<accession>A0A1N7HIC4</accession>
<proteinExistence type="predicted"/>
<dbReference type="Proteomes" id="UP000186019">
    <property type="component" value="Unassembled WGS sequence"/>
</dbReference>
<name>A0A1N7HIC4_9RHOB</name>
<dbReference type="Pfam" id="PF14516">
    <property type="entry name" value="AAA_35"/>
    <property type="match status" value="1"/>
</dbReference>
<sequence>MVFYQGPIPIGNDSYIERDLVNILCGELLNERWVLFLGPRQHGKTTALIRVKKLIDDAGIQCVYVDLQQQPPLESYSGFVNWFSAKVAEQLGAEFEQDESLDDLQVALNRVLPEGTSRVVVLVDEASNIQRDDWRNSFFGQLRGLSSARAFAEDIDASKRLTFLFSGTFRPETLIDAANSPFNVCEKIETVDLTEEEVHRLAMLTLGEDERSRQISEKVFSAVGGQPYLIQRLLGKASGAENQQAALATAIDELKTGQADHIINLFSRYLAETNLTKLVATLAANGELDNSPADPDYAFLCTGGLAKRNGGKIIFRNAVYEEVAKTSPQIGNSDPAGERAPVFPLRPESFRKLIDDELREIAYSAQQGAVASYMGNSNRLALAGYGCSIEAILIDYLKRKSEQERRAAGQQAPQCNLNNFETYADAGSLRLVNLVKIANRLLGSNAQVPDALRDWRNLVHPSVATQNYMRDEQLAPEVRAAAALHEIFLRDLPEQP</sequence>
<protein>
    <submittedName>
        <fullName evidence="1">AAA-like domain-containing protein</fullName>
    </submittedName>
</protein>
<evidence type="ECO:0000313" key="2">
    <source>
        <dbReference type="Proteomes" id="UP000186019"/>
    </source>
</evidence>
<keyword evidence="2" id="KW-1185">Reference proteome</keyword>
<organism evidence="1 2">
    <name type="scientific">Roseovarius nanhaiticus</name>
    <dbReference type="NCBI Taxonomy" id="573024"/>
    <lineage>
        <taxon>Bacteria</taxon>
        <taxon>Pseudomonadati</taxon>
        <taxon>Pseudomonadota</taxon>
        <taxon>Alphaproteobacteria</taxon>
        <taxon>Rhodobacterales</taxon>
        <taxon>Roseobacteraceae</taxon>
        <taxon>Roseovarius</taxon>
    </lineage>
</organism>
<dbReference type="Gene3D" id="3.40.50.300">
    <property type="entry name" value="P-loop containing nucleotide triphosphate hydrolases"/>
    <property type="match status" value="1"/>
</dbReference>
<reference evidence="2" key="1">
    <citation type="submission" date="2017-01" db="EMBL/GenBank/DDBJ databases">
        <authorList>
            <person name="Varghese N."/>
            <person name="Submissions S."/>
        </authorList>
    </citation>
    <scope>NUCLEOTIDE SEQUENCE [LARGE SCALE GENOMIC DNA]</scope>
    <source>
        <strain evidence="2">DSM 29590</strain>
    </source>
</reference>
<dbReference type="STRING" id="573024.SAMN05216208_2177"/>
<dbReference type="EMBL" id="FTNV01000003">
    <property type="protein sequence ID" value="SIS24636.1"/>
    <property type="molecule type" value="Genomic_DNA"/>
</dbReference>
<evidence type="ECO:0000313" key="1">
    <source>
        <dbReference type="EMBL" id="SIS24636.1"/>
    </source>
</evidence>
<dbReference type="InterPro" id="IPR027417">
    <property type="entry name" value="P-loop_NTPase"/>
</dbReference>